<feature type="domain" description="Fibronectin type-III" evidence="4">
    <location>
        <begin position="1118"/>
        <end position="1211"/>
    </location>
</feature>
<name>A0A3B3HGS7_ORYLA</name>
<dbReference type="PRINTS" id="PR00014">
    <property type="entry name" value="FNTYPEIII"/>
</dbReference>
<feature type="domain" description="Fibronectin type-III" evidence="4">
    <location>
        <begin position="136"/>
        <end position="233"/>
    </location>
</feature>
<dbReference type="GeneTree" id="ENSGT01150000286978"/>
<feature type="domain" description="Fibronectin type-III" evidence="4">
    <location>
        <begin position="40"/>
        <end position="133"/>
    </location>
</feature>
<dbReference type="InterPro" id="IPR003599">
    <property type="entry name" value="Ig_sub"/>
</dbReference>
<dbReference type="Pfam" id="PF00041">
    <property type="entry name" value="fn3"/>
    <property type="match status" value="10"/>
</dbReference>
<dbReference type="FunFam" id="2.60.40.10:FF:000011">
    <property type="entry name" value="Titin b"/>
    <property type="match status" value="1"/>
</dbReference>
<feature type="domain" description="Fibronectin type-III" evidence="4">
    <location>
        <begin position="724"/>
        <end position="817"/>
    </location>
</feature>
<proteinExistence type="predicted"/>
<dbReference type="InterPro" id="IPR036116">
    <property type="entry name" value="FN3_sf"/>
</dbReference>
<dbReference type="SUPFAM" id="SSF48726">
    <property type="entry name" value="Immunoglobulin"/>
    <property type="match status" value="5"/>
</dbReference>
<keyword evidence="2" id="KW-0393">Immunoglobulin domain</keyword>
<dbReference type="InterPro" id="IPR003961">
    <property type="entry name" value="FN3_dom"/>
</dbReference>
<accession>A0A3B3HGS7</accession>
<dbReference type="FunFam" id="2.60.40.10:FF:000003">
    <property type="entry name" value="Titin isoform E"/>
    <property type="match status" value="3"/>
</dbReference>
<feature type="domain" description="Ig-like" evidence="3">
    <location>
        <begin position="625"/>
        <end position="714"/>
    </location>
</feature>
<dbReference type="SUPFAM" id="SSF49265">
    <property type="entry name" value="Fibronectin type III"/>
    <property type="match status" value="6"/>
</dbReference>
<feature type="domain" description="Fibronectin type-III" evidence="4">
    <location>
        <begin position="328"/>
        <end position="421"/>
    </location>
</feature>
<dbReference type="GO" id="GO:0045214">
    <property type="term" value="P:sarcomere organization"/>
    <property type="evidence" value="ECO:0000318"/>
    <property type="project" value="GO_Central"/>
</dbReference>
<organism evidence="5 6">
    <name type="scientific">Oryzias latipes</name>
    <name type="common">Japanese rice fish</name>
    <name type="synonym">Japanese killifish</name>
    <dbReference type="NCBI Taxonomy" id="8090"/>
    <lineage>
        <taxon>Eukaryota</taxon>
        <taxon>Metazoa</taxon>
        <taxon>Chordata</taxon>
        <taxon>Craniata</taxon>
        <taxon>Vertebrata</taxon>
        <taxon>Euteleostomi</taxon>
        <taxon>Actinopterygii</taxon>
        <taxon>Neopterygii</taxon>
        <taxon>Teleostei</taxon>
        <taxon>Neoteleostei</taxon>
        <taxon>Acanthomorphata</taxon>
        <taxon>Ovalentaria</taxon>
        <taxon>Atherinomorphae</taxon>
        <taxon>Beloniformes</taxon>
        <taxon>Adrianichthyidae</taxon>
        <taxon>Oryziinae</taxon>
        <taxon>Oryzias</taxon>
    </lineage>
</organism>
<dbReference type="PANTHER" id="PTHR14340:SF13">
    <property type="entry name" value="TITIN"/>
    <property type="match status" value="1"/>
</dbReference>
<keyword evidence="6" id="KW-1185">Reference proteome</keyword>
<dbReference type="InterPro" id="IPR007110">
    <property type="entry name" value="Ig-like_dom"/>
</dbReference>
<reference evidence="5 6" key="1">
    <citation type="journal article" date="2007" name="Nature">
        <title>The medaka draft genome and insights into vertebrate genome evolution.</title>
        <authorList>
            <person name="Kasahara M."/>
            <person name="Naruse K."/>
            <person name="Sasaki S."/>
            <person name="Nakatani Y."/>
            <person name="Qu W."/>
            <person name="Ahsan B."/>
            <person name="Yamada T."/>
            <person name="Nagayasu Y."/>
            <person name="Doi K."/>
            <person name="Kasai Y."/>
            <person name="Jindo T."/>
            <person name="Kobayashi D."/>
            <person name="Shimada A."/>
            <person name="Toyoda A."/>
            <person name="Kuroki Y."/>
            <person name="Fujiyama A."/>
            <person name="Sasaki T."/>
            <person name="Shimizu A."/>
            <person name="Asakawa S."/>
            <person name="Shimizu N."/>
            <person name="Hashimoto S."/>
            <person name="Yang J."/>
            <person name="Lee Y."/>
            <person name="Matsushima K."/>
            <person name="Sugano S."/>
            <person name="Sakaizumi M."/>
            <person name="Narita T."/>
            <person name="Ohishi K."/>
            <person name="Haga S."/>
            <person name="Ohta F."/>
            <person name="Nomoto H."/>
            <person name="Nogata K."/>
            <person name="Morishita T."/>
            <person name="Endo T."/>
            <person name="Shin-I T."/>
            <person name="Takeda H."/>
            <person name="Morishita S."/>
            <person name="Kohara Y."/>
        </authorList>
    </citation>
    <scope>NUCLEOTIDE SEQUENCE [LARGE SCALE GENOMIC DNA]</scope>
    <source>
        <strain evidence="5 6">Hd-rR</strain>
    </source>
</reference>
<sequence length="1421" mass="156855">MLVIENVDRFDTGKYVVTLENLSGSKSAFINVRVLDSPSAPTNLEVKDVKRNSVSLSWEPPLIDGGAKISHYIVEKREQKRMAFTSVCTNCVRNSYIVSDLQEGGRYYFRVLAVNELGVGLPASTDQVKVSEAPLPPGKVVVEDITRHSVTLSWEKPDHDGGSKITSYIVEMQPKGEDKWTLCSQAKALEATIIGLTTGEEYSFRVTAVNDKGKSDAKPLAVPVVVKDITMEPNINLLFNTYSVKAGDDLKIDVPFKARPQPEVSWKKDGHVLKQTTRVNVVTSKTSSKVIIKDANKEDVGKYEISVTNAIGTKTAEVSVVVLEKPGPPSNIKLEEVSADFISLSWDAPIYDGGCQINNYVVEKRDTTTTTWQIVSATVARTSIKVTRLTQGIEYQFRIAAENRYGKSSAIDSAPVVAQYPFEPPGPPTKLHVVHATKTGMLVSWGKPASDGGSPVIGYHIECKDQSSILWTKVNRGLLTENQFKMTGIEEGLLYHFRVYAENIAGIGPCTKPCDPVAARDPCEPPRNLRVTNITRNSVSLFWNGPEYDGGVKITGYIVEHRELPDGRWLKCNFANLQDTYFDVTGLTEDVQYEFHIIAKNSAEQLSVPSESTGPITVKDDVDPPAIIMEDKLRQLMVIKAGETIKIDAEITGRPLPVISWSKDGKEIEAKARCEITSTNFTTTLTVTDAIRKDSGQYVLTLHNVAGTRSMAVNCKVLDRPGPASGPLVVSGLTAEKCTLTWGPPQENGGAEIMHYIVEKRETSRLAWTLVYGDMKATTCKVTKLLKGNEYIFRVRGVNKYGDGEPLESEPEKAMDPFTVPAAPTNVQVTAVTSDAMTICWERPVSDGGSSISGYVIEKREKTGLRWCRVNKKPVYDLRVKASHLREGCEYEYRVFAENAAGLSKPSTPCPLTKAEDPQFLPSPPAKPKIIDSTKTTVTLSWNKPLFDGGAPVTGYRVEYRKTSDDEWFIAVQNTKTTEFTVVGLTPGAEYVFVVKSINKIGISEPSPETDKQIARERQEEPVFDISNEMRKTLIVKDGSSFTLKVPFRGKPIPNVTWAKPDIDLRVRAVIDTTDTFTSITLEKATRSDSGKYTVTLSSVAGTSSLTLNVRVLDSPGPPSRLGVTDVTKESVSIAWEKPEQDGGSRVTGYIVEALEKGQEKWVKCGATKFTHLTVSGLRENAEYFFRVRAENHAGLSDVKETIIPVIVKDQLEPPEINMKDFAHNTVYVKAGSTLKCEIPLTGRPLPKVSLSKDNMPLKSTMRFNYDVTPDSIKIVLRESIAADTGRYDVTASNSGGTTKSYVNIVVLDRPSAPLGPVELYDVTEDSVSLMWLPPAYEGGSPITNYIIQKRETTTANWIDVSSAVARCTMRIMKLTTGLEYQFRIRAENRYGISDHIDSPPVAVKLPYSKKFYKYRSMFSL</sequence>
<feature type="domain" description="Fibronectin type-III" evidence="4">
    <location>
        <begin position="1314"/>
        <end position="1407"/>
    </location>
</feature>
<dbReference type="STRING" id="8090.ENSORLP00000030974"/>
<reference evidence="5" key="2">
    <citation type="submission" date="2025-08" db="UniProtKB">
        <authorList>
            <consortium name="Ensembl"/>
        </authorList>
    </citation>
    <scope>IDENTIFICATION</scope>
    <source>
        <strain evidence="5">Hd-rR</strain>
    </source>
</reference>
<feature type="domain" description="Fibronectin type-III" evidence="4">
    <location>
        <begin position="427"/>
        <end position="522"/>
    </location>
</feature>
<reference evidence="5" key="3">
    <citation type="submission" date="2025-09" db="UniProtKB">
        <authorList>
            <consortium name="Ensembl"/>
        </authorList>
    </citation>
    <scope>IDENTIFICATION</scope>
    <source>
        <strain evidence="5">Hd-rR</strain>
    </source>
</reference>
<dbReference type="SMART" id="SM00409">
    <property type="entry name" value="IG"/>
    <property type="match status" value="4"/>
</dbReference>
<evidence type="ECO:0000256" key="2">
    <source>
        <dbReference type="ARBA" id="ARBA00023319"/>
    </source>
</evidence>
<evidence type="ECO:0000313" key="5">
    <source>
        <dbReference type="Ensembl" id="ENSORLP00000030974.1"/>
    </source>
</evidence>
<dbReference type="CDD" id="cd05748">
    <property type="entry name" value="Ig_Titin_like"/>
    <property type="match status" value="2"/>
</dbReference>
<dbReference type="FunFam" id="2.60.40.10:FF:000002">
    <property type="entry name" value="Titin a"/>
    <property type="match status" value="2"/>
</dbReference>
<feature type="domain" description="Fibronectin type-III" evidence="4">
    <location>
        <begin position="823"/>
        <end position="918"/>
    </location>
</feature>
<evidence type="ECO:0000259" key="4">
    <source>
        <dbReference type="PROSITE" id="PS50853"/>
    </source>
</evidence>
<dbReference type="PANTHER" id="PTHR14340">
    <property type="entry name" value="MICROFIBRIL-ASSOCIATED GLYCOPROTEIN 3"/>
    <property type="match status" value="1"/>
</dbReference>
<dbReference type="InterPro" id="IPR003598">
    <property type="entry name" value="Ig_sub2"/>
</dbReference>
<dbReference type="GO" id="GO:0048738">
    <property type="term" value="P:cardiac muscle tissue development"/>
    <property type="evidence" value="ECO:0000318"/>
    <property type="project" value="GO_Central"/>
</dbReference>
<dbReference type="InParanoid" id="A0A3B3HGS7"/>
<dbReference type="Pfam" id="PF07679">
    <property type="entry name" value="I-set"/>
    <property type="match status" value="4"/>
</dbReference>
<dbReference type="InterPro" id="IPR013783">
    <property type="entry name" value="Ig-like_fold"/>
</dbReference>
<evidence type="ECO:0000259" key="3">
    <source>
        <dbReference type="PROSITE" id="PS50835"/>
    </source>
</evidence>
<feature type="domain" description="Fibronectin type-III" evidence="4">
    <location>
        <begin position="924"/>
        <end position="1017"/>
    </location>
</feature>
<dbReference type="CDD" id="cd00063">
    <property type="entry name" value="FN3"/>
    <property type="match status" value="10"/>
</dbReference>
<evidence type="ECO:0008006" key="7">
    <source>
        <dbReference type="Google" id="ProtNLM"/>
    </source>
</evidence>
<dbReference type="FunFam" id="2.60.40.10:FF:000034">
    <property type="entry name" value="Titin isoform A"/>
    <property type="match status" value="2"/>
</dbReference>
<dbReference type="Ensembl" id="ENSORLT00000042104.1">
    <property type="protein sequence ID" value="ENSORLP00000030974.1"/>
    <property type="gene ID" value="ENSORLG00000030484.1"/>
</dbReference>
<keyword evidence="1" id="KW-0677">Repeat</keyword>
<dbReference type="FunFam" id="2.60.40.10:FF:000031">
    <property type="entry name" value="Myosin-binding protein C, slow type"/>
    <property type="match status" value="2"/>
</dbReference>
<dbReference type="GO" id="GO:0031430">
    <property type="term" value="C:M band"/>
    <property type="evidence" value="ECO:0000318"/>
    <property type="project" value="GO_Central"/>
</dbReference>
<dbReference type="Gene3D" id="2.60.40.10">
    <property type="entry name" value="Immunoglobulins"/>
    <property type="match status" value="15"/>
</dbReference>
<dbReference type="Bgee" id="ENSORLG00000030484">
    <property type="expression patterns" value="Expressed in bone element and 5 other cell types or tissues"/>
</dbReference>
<feature type="domain" description="Fibronectin type-III" evidence="4">
    <location>
        <begin position="525"/>
        <end position="621"/>
    </location>
</feature>
<evidence type="ECO:0000313" key="6">
    <source>
        <dbReference type="Proteomes" id="UP000001038"/>
    </source>
</evidence>
<feature type="domain" description="Ig-like" evidence="3">
    <location>
        <begin position="1022"/>
        <end position="1107"/>
    </location>
</feature>
<evidence type="ECO:0000256" key="1">
    <source>
        <dbReference type="ARBA" id="ARBA00022737"/>
    </source>
</evidence>
<dbReference type="FunFam" id="2.60.40.10:FF:000112">
    <property type="entry name" value="Titin a"/>
    <property type="match status" value="2"/>
</dbReference>
<dbReference type="SMART" id="SM00060">
    <property type="entry name" value="FN3"/>
    <property type="match status" value="10"/>
</dbReference>
<dbReference type="InterPro" id="IPR013098">
    <property type="entry name" value="Ig_I-set"/>
</dbReference>
<dbReference type="Proteomes" id="UP000001038">
    <property type="component" value="Chromosome 21"/>
</dbReference>
<dbReference type="SMART" id="SM00408">
    <property type="entry name" value="IGc2"/>
    <property type="match status" value="3"/>
</dbReference>
<protein>
    <recommendedName>
        <fullName evidence="7">Titin</fullName>
    </recommendedName>
</protein>
<dbReference type="FunFam" id="2.60.40.10:FF:000135">
    <property type="entry name" value="Titin a"/>
    <property type="match status" value="1"/>
</dbReference>
<feature type="domain" description="Ig-like" evidence="3">
    <location>
        <begin position="233"/>
        <end position="319"/>
    </location>
</feature>
<dbReference type="PROSITE" id="PS50835">
    <property type="entry name" value="IG_LIKE"/>
    <property type="match status" value="3"/>
</dbReference>
<dbReference type="PROSITE" id="PS50853">
    <property type="entry name" value="FN3"/>
    <property type="match status" value="10"/>
</dbReference>
<dbReference type="InterPro" id="IPR036179">
    <property type="entry name" value="Ig-like_dom_sf"/>
</dbReference>
<dbReference type="FunFam" id="2.60.40.10:FF:000012">
    <property type="entry name" value="titin isoform X1"/>
    <property type="match status" value="1"/>
</dbReference>